<dbReference type="AlphaFoldDB" id="A0A0C1NGC2"/>
<comment type="caution">
    <text evidence="1">The sequence shown here is derived from an EMBL/GenBank/DDBJ whole genome shotgun (WGS) entry which is preliminary data.</text>
</comment>
<reference evidence="1" key="1">
    <citation type="journal article" date="2015" name="Genome Announc.">
        <title>Draft Genome Sequence of Tolypothrix boutellei Strain VB521301.</title>
        <authorList>
            <person name="Chandrababunaidu M.M."/>
            <person name="Singh D."/>
            <person name="Sen D."/>
            <person name="Bhan S."/>
            <person name="Das S."/>
            <person name="Gupta A."/>
            <person name="Adhikary S.P."/>
            <person name="Tripathy S."/>
        </authorList>
    </citation>
    <scope>NUCLEOTIDE SEQUENCE</scope>
    <source>
        <strain evidence="1">VB521301</strain>
    </source>
</reference>
<proteinExistence type="predicted"/>
<sequence length="90" mass="10052">MTNTPEPTNARLDRIEAVLADMAEVVISNADTTNRHDAALTRIEDAIIGLISTTERIANEAATDRQIFQTEIQRIWDYLLRQSGNGRSNP</sequence>
<protein>
    <submittedName>
        <fullName evidence="1">Uncharacterized protein</fullName>
    </submittedName>
</protein>
<dbReference type="EMBL" id="JHEG02000039">
    <property type="protein sequence ID" value="KIE11886.1"/>
    <property type="molecule type" value="Genomic_DNA"/>
</dbReference>
<dbReference type="OrthoDB" id="489099at2"/>
<name>A0A0C1NGC2_9CYAN</name>
<evidence type="ECO:0000313" key="1">
    <source>
        <dbReference type="EMBL" id="KIE11886.1"/>
    </source>
</evidence>
<organism evidence="1">
    <name type="scientific">Tolypothrix bouteillei VB521301</name>
    <dbReference type="NCBI Taxonomy" id="1479485"/>
    <lineage>
        <taxon>Bacteria</taxon>
        <taxon>Bacillati</taxon>
        <taxon>Cyanobacteriota</taxon>
        <taxon>Cyanophyceae</taxon>
        <taxon>Nostocales</taxon>
        <taxon>Tolypothrichaceae</taxon>
        <taxon>Tolypothrix</taxon>
    </lineage>
</organism>
<gene>
    <name evidence="1" type="ORF">DA73_0213095</name>
</gene>
<accession>A0A0C1NGC2</accession>